<evidence type="ECO:0000313" key="4">
    <source>
        <dbReference type="Proteomes" id="UP001311232"/>
    </source>
</evidence>
<feature type="region of interest" description="Disordered" evidence="1">
    <location>
        <begin position="196"/>
        <end position="247"/>
    </location>
</feature>
<dbReference type="CDD" id="cd13291">
    <property type="entry name" value="PH_ORP10_ORP11"/>
    <property type="match status" value="1"/>
</dbReference>
<dbReference type="PROSITE" id="PS50003">
    <property type="entry name" value="PH_DOMAIN"/>
    <property type="match status" value="1"/>
</dbReference>
<dbReference type="Pfam" id="PF00169">
    <property type="entry name" value="PH"/>
    <property type="match status" value="1"/>
</dbReference>
<dbReference type="Proteomes" id="UP001311232">
    <property type="component" value="Unassembled WGS sequence"/>
</dbReference>
<feature type="compositionally biased region" description="Polar residues" evidence="1">
    <location>
        <begin position="214"/>
        <end position="226"/>
    </location>
</feature>
<feature type="compositionally biased region" description="Gly residues" evidence="1">
    <location>
        <begin position="35"/>
        <end position="51"/>
    </location>
</feature>
<sequence length="286" mass="31182">MEKTLCSPGTNRTNSSSSSPRKPASRSGSHSPGSGSLGGSAGTGGGRGTMQGSGVNLQQLHARRRQLEGVLSKYTNLIQGWQNRYFVLDPELGQLQYFINEQGKTQKPRGSLPLIGASVTTSDEAPHMFIVHSVNGELYKLKASDAKEQQFWINQLQACARRHSDSSAKILPSRGFSWSYLRLPFSELCLKESGNPETQRLQTHGSCSLPPSPASQGEPSDPTQRSIHLPVHPPTLASSRSGVFSPRKRGQLLTGDQRNYSAHCLPTTDAVEKDLFPHRLIQPLTQ</sequence>
<proteinExistence type="predicted"/>
<feature type="compositionally biased region" description="Low complexity" evidence="1">
    <location>
        <begin position="7"/>
        <end position="34"/>
    </location>
</feature>
<feature type="domain" description="PH" evidence="2">
    <location>
        <begin position="64"/>
        <end position="161"/>
    </location>
</feature>
<dbReference type="InterPro" id="IPR001849">
    <property type="entry name" value="PH_domain"/>
</dbReference>
<evidence type="ECO:0000256" key="1">
    <source>
        <dbReference type="SAM" id="MobiDB-lite"/>
    </source>
</evidence>
<comment type="caution">
    <text evidence="3">The sequence shown here is derived from an EMBL/GenBank/DDBJ whole genome shotgun (WGS) entry which is preliminary data.</text>
</comment>
<protein>
    <recommendedName>
        <fullName evidence="2">PH domain-containing protein</fullName>
    </recommendedName>
</protein>
<feature type="region of interest" description="Disordered" evidence="1">
    <location>
        <begin position="1"/>
        <end position="53"/>
    </location>
</feature>
<dbReference type="SMART" id="SM00233">
    <property type="entry name" value="PH"/>
    <property type="match status" value="1"/>
</dbReference>
<feature type="compositionally biased region" description="Polar residues" evidence="1">
    <location>
        <begin position="196"/>
        <end position="206"/>
    </location>
</feature>
<accession>A0AAV9RP90</accession>
<dbReference type="InterPro" id="IPR011993">
    <property type="entry name" value="PH-like_dom_sf"/>
</dbReference>
<name>A0AAV9RP90_9TELE</name>
<organism evidence="3 4">
    <name type="scientific">Crenichthys baileyi</name>
    <name type="common">White River springfish</name>
    <dbReference type="NCBI Taxonomy" id="28760"/>
    <lineage>
        <taxon>Eukaryota</taxon>
        <taxon>Metazoa</taxon>
        <taxon>Chordata</taxon>
        <taxon>Craniata</taxon>
        <taxon>Vertebrata</taxon>
        <taxon>Euteleostomi</taxon>
        <taxon>Actinopterygii</taxon>
        <taxon>Neopterygii</taxon>
        <taxon>Teleostei</taxon>
        <taxon>Neoteleostei</taxon>
        <taxon>Acanthomorphata</taxon>
        <taxon>Ovalentaria</taxon>
        <taxon>Atherinomorphae</taxon>
        <taxon>Cyprinodontiformes</taxon>
        <taxon>Goodeidae</taxon>
        <taxon>Crenichthys</taxon>
    </lineage>
</organism>
<evidence type="ECO:0000313" key="3">
    <source>
        <dbReference type="EMBL" id="KAK5610657.1"/>
    </source>
</evidence>
<dbReference type="EMBL" id="JAHHUM010001545">
    <property type="protein sequence ID" value="KAK5610657.1"/>
    <property type="molecule type" value="Genomic_DNA"/>
</dbReference>
<dbReference type="AlphaFoldDB" id="A0AAV9RP90"/>
<gene>
    <name evidence="3" type="ORF">CRENBAI_001851</name>
</gene>
<evidence type="ECO:0000259" key="2">
    <source>
        <dbReference type="PROSITE" id="PS50003"/>
    </source>
</evidence>
<dbReference type="SUPFAM" id="SSF50729">
    <property type="entry name" value="PH domain-like"/>
    <property type="match status" value="1"/>
</dbReference>
<keyword evidence="4" id="KW-1185">Reference proteome</keyword>
<reference evidence="3 4" key="1">
    <citation type="submission" date="2021-06" db="EMBL/GenBank/DDBJ databases">
        <authorList>
            <person name="Palmer J.M."/>
        </authorList>
    </citation>
    <scope>NUCLEOTIDE SEQUENCE [LARGE SCALE GENOMIC DNA]</scope>
    <source>
        <strain evidence="3 4">MEX-2019</strain>
        <tissue evidence="3">Muscle</tissue>
    </source>
</reference>
<dbReference type="Gene3D" id="2.30.29.30">
    <property type="entry name" value="Pleckstrin-homology domain (PH domain)/Phosphotyrosine-binding domain (PTB)"/>
    <property type="match status" value="1"/>
</dbReference>